<dbReference type="InterPro" id="IPR011009">
    <property type="entry name" value="Kinase-like_dom_sf"/>
</dbReference>
<evidence type="ECO:0000256" key="4">
    <source>
        <dbReference type="ARBA" id="ARBA00022946"/>
    </source>
</evidence>
<keyword evidence="4" id="KW-0809">Transit peptide</keyword>
<evidence type="ECO:0000256" key="2">
    <source>
        <dbReference type="ARBA" id="ARBA00005543"/>
    </source>
</evidence>
<dbReference type="InterPro" id="IPR051035">
    <property type="entry name" value="Mito_inheritance_9"/>
</dbReference>
<proteinExistence type="inferred from homology"/>
<feature type="compositionally biased region" description="Basic and acidic residues" evidence="7">
    <location>
        <begin position="608"/>
        <end position="623"/>
    </location>
</feature>
<feature type="region of interest" description="Disordered" evidence="7">
    <location>
        <begin position="596"/>
        <end position="623"/>
    </location>
</feature>
<dbReference type="Proteomes" id="UP000182259">
    <property type="component" value="Chromosome VII"/>
</dbReference>
<dbReference type="SUPFAM" id="SSF56112">
    <property type="entry name" value="Protein kinase-like (PK-like)"/>
    <property type="match status" value="1"/>
</dbReference>
<evidence type="ECO:0000256" key="7">
    <source>
        <dbReference type="SAM" id="MobiDB-lite"/>
    </source>
</evidence>
<evidence type="ECO:0000256" key="6">
    <source>
        <dbReference type="ARBA" id="ARBA00031849"/>
    </source>
</evidence>
<protein>
    <recommendedName>
        <fullName evidence="3">Altered inheritance of mitochondria protein 9, mitochondrial</fullName>
    </recommendedName>
    <alternativeName>
        <fullName evidence="6">Found in mitochondrial proteome protein 29</fullName>
    </alternativeName>
</protein>
<keyword evidence="5" id="KW-0496">Mitochondrion</keyword>
<dbReference type="Gene3D" id="3.30.200.20">
    <property type="entry name" value="Phosphorylase Kinase, domain 1"/>
    <property type="match status" value="1"/>
</dbReference>
<dbReference type="PANTHER" id="PTHR36091">
    <property type="entry name" value="ALTERED INHERITANCE OF MITOCHONDRIA PROTEIN 9, MITOCHONDRIAL"/>
    <property type="match status" value="1"/>
</dbReference>
<sequence length="623" mass="71057">MLRAVSRIPRNTKISVSSARRWISESSSEVFTKINDTNDPARNQFFQYTWGSWMKDDKTQRAKRETRFSIEGVSEFFKSLKQKEAATIAKPEALDNGMVILPNNWTEEVIGSSGFDVKSIASIHEGKHHRIYKLTLVSGKEFVLRIPYKLESDFAIDNKIKSEVATLDFLSVKLGASVPKVLAYGVNRLNPLKTPFILMEYVDGDLLMKQWDPLMPDGEETEQKLKSVIEPIVEFQDKLLEITFNRIGPLYFFDDVSVENQSVIPYDESDETLKNRWRIGPSVERIFSKNKSHLSSGPIRRFNGPWDADKPEKMVEDIASLELESLKARLALAQADASGQVEDISELKKQIQTFENFKTMSSKLFNPKSPSIMNVGELFKPRLYVPDLDPLNVIVDSKSSKPVFFDLEYSTIKPFLLAAYPSFVAYQGAKIFNLQEDIPGFDEMDDVEKQQYLFMFYKTRNERLWELALNAKRHDLIAVASPHVKVLKAPYLQLLECKNDKDYMFVENAIVQLQTMWDTYVANQLCNGTEEAFPVAYTPEYLDEHKADLEAYQIEVASTPFAATGGWVPQDMFTVLKEQGILVEDGDGNYRIETEAALKTSESMEEEAQAKEAKEAKAKSEEK</sequence>
<comment type="similarity">
    <text evidence="2">Belongs to the AIM9 family.</text>
</comment>
<evidence type="ECO:0000256" key="5">
    <source>
        <dbReference type="ARBA" id="ARBA00023128"/>
    </source>
</evidence>
<evidence type="ECO:0000313" key="9">
    <source>
        <dbReference type="Proteomes" id="UP000182259"/>
    </source>
</evidence>
<name>A0A1L0DSG8_9ASCO</name>
<dbReference type="GO" id="GO:0005739">
    <property type="term" value="C:mitochondrion"/>
    <property type="evidence" value="ECO:0007669"/>
    <property type="project" value="UniProtKB-SubCell"/>
</dbReference>
<gene>
    <name evidence="8" type="ORF">SAMEA4029009_CIC11G00000000761</name>
</gene>
<dbReference type="AlphaFoldDB" id="A0A1L0DSG8"/>
<comment type="subcellular location">
    <subcellularLocation>
        <location evidence="1">Mitochondrion</location>
    </subcellularLocation>
</comment>
<dbReference type="PANTHER" id="PTHR36091:SF1">
    <property type="entry name" value="ALTERED INHERITANCE OF MITOCHONDRIA PROTEIN 9, MITOCHONDRIAL"/>
    <property type="match status" value="1"/>
</dbReference>
<evidence type="ECO:0000256" key="3">
    <source>
        <dbReference type="ARBA" id="ARBA00016197"/>
    </source>
</evidence>
<accession>A0A1L0DSG8</accession>
<organism evidence="8 9">
    <name type="scientific">Sungouiella intermedia</name>
    <dbReference type="NCBI Taxonomy" id="45354"/>
    <lineage>
        <taxon>Eukaryota</taxon>
        <taxon>Fungi</taxon>
        <taxon>Dikarya</taxon>
        <taxon>Ascomycota</taxon>
        <taxon>Saccharomycotina</taxon>
        <taxon>Pichiomycetes</taxon>
        <taxon>Metschnikowiaceae</taxon>
        <taxon>Sungouiella</taxon>
    </lineage>
</organism>
<dbReference type="EMBL" id="LT635770">
    <property type="protein sequence ID" value="SGZ58680.1"/>
    <property type="molecule type" value="Genomic_DNA"/>
</dbReference>
<evidence type="ECO:0000256" key="1">
    <source>
        <dbReference type="ARBA" id="ARBA00004173"/>
    </source>
</evidence>
<reference evidence="8 9" key="1">
    <citation type="submission" date="2016-10" db="EMBL/GenBank/DDBJ databases">
        <authorList>
            <person name="de Groot N.N."/>
        </authorList>
    </citation>
    <scope>NUCLEOTIDE SEQUENCE [LARGE SCALE GENOMIC DNA]</scope>
    <source>
        <strain evidence="8 9">PYCC 4715</strain>
    </source>
</reference>
<evidence type="ECO:0000313" key="8">
    <source>
        <dbReference type="EMBL" id="SGZ58680.1"/>
    </source>
</evidence>